<sequence length="624" mass="65363">MADLQHKRSPTPPQPQSSEDPDTAAARKELKQTAISEKPSFSPSTSSAVSTSAAKASDPAKDAALHPDKTSSRAATPDRDLPNKMKDQVSSPKKKRAHDEVDEINQTVEDPNGDVSPIGANGRTDRSEPEKKRPRDVSSETRTGFTEPQPAAISDIKSASLRTEKPTDTAETTVSEKEKNTTSTTSVSAFSSSGLAGFASQASPFLQAGGKPLSSFASASGSQSPFGTTTSLSTPSVFGGSALSNGASPFGQIGGGSTSFGGSSFGGSAFGGGFSSALGGGKLTTFGNAGKGFTSGKPSKPFGAPESDEEDQDEDDEEAGSEDDGKASSEERDAEEKSTAADDKKKPKLQRVEVEDGEAGEASILQVRAKLYNLDKTSKTWKERGAGNLKINVPLACVDIDEENGQPIPGSFDASALEDAESKVARLIMRQDATHRVILNTVVIPAMSFQLKENGNIPYVLFTAIEGNGEAVPMQLKEPAADLAVENSTPNDSPLTAAEDPDIAGTEGPRHNSPSCRLGSSNEDSGYHSPPESRSVSGTGDNDDLAAEGVEVETRTQQILQKRLVPPRKASQKGSDTASSNSSNNPDGRSSRRSLSEVLKRKAAEVEAEMKGPMTRARKKRLSA</sequence>
<protein>
    <recommendedName>
        <fullName evidence="4">RanBD1 domain-containing protein</fullName>
    </recommendedName>
</protein>
<dbReference type="InterPro" id="IPR011993">
    <property type="entry name" value="PH-like_dom_sf"/>
</dbReference>
<dbReference type="EMBL" id="QJNS01000090">
    <property type="protein sequence ID" value="RYO88232.1"/>
    <property type="molecule type" value="Genomic_DNA"/>
</dbReference>
<dbReference type="InterPro" id="IPR000156">
    <property type="entry name" value="Ran_bind_dom"/>
</dbReference>
<evidence type="ECO:0000256" key="3">
    <source>
        <dbReference type="SAM" id="MobiDB-lite"/>
    </source>
</evidence>
<feature type="compositionally biased region" description="Polar residues" evidence="3">
    <location>
        <begin position="228"/>
        <end position="247"/>
    </location>
</feature>
<feature type="compositionally biased region" description="Acidic residues" evidence="3">
    <location>
        <begin position="306"/>
        <end position="322"/>
    </location>
</feature>
<dbReference type="SMART" id="SM00160">
    <property type="entry name" value="RanBD"/>
    <property type="match status" value="1"/>
</dbReference>
<feature type="compositionally biased region" description="Gly residues" evidence="3">
    <location>
        <begin position="252"/>
        <end position="265"/>
    </location>
</feature>
<dbReference type="SUPFAM" id="SSF50729">
    <property type="entry name" value="PH domain-like"/>
    <property type="match status" value="1"/>
</dbReference>
<evidence type="ECO:0000256" key="2">
    <source>
        <dbReference type="ARBA" id="ARBA00023242"/>
    </source>
</evidence>
<feature type="compositionally biased region" description="Basic and acidic residues" evidence="3">
    <location>
        <begin position="162"/>
        <end position="180"/>
    </location>
</feature>
<reference evidence="5 6" key="1">
    <citation type="submission" date="2018-06" db="EMBL/GenBank/DDBJ databases">
        <title>Complete Genomes of Monosporascus.</title>
        <authorList>
            <person name="Robinson A.J."/>
            <person name="Natvig D.O."/>
        </authorList>
    </citation>
    <scope>NUCLEOTIDE SEQUENCE [LARGE SCALE GENOMIC DNA]</scope>
    <source>
        <strain evidence="5 6">CBS 609.92</strain>
    </source>
</reference>
<feature type="compositionally biased region" description="Polar residues" evidence="3">
    <location>
        <begin position="512"/>
        <end position="524"/>
    </location>
</feature>
<dbReference type="PANTHER" id="PTHR23138:SF142">
    <property type="entry name" value="RAN-BINDING PROTEIN 3B-RELATED"/>
    <property type="match status" value="1"/>
</dbReference>
<feature type="compositionally biased region" description="Low complexity" evidence="3">
    <location>
        <begin position="36"/>
        <end position="57"/>
    </location>
</feature>
<feature type="compositionally biased region" description="Low complexity" evidence="3">
    <location>
        <begin position="214"/>
        <end position="227"/>
    </location>
</feature>
<proteinExistence type="predicted"/>
<evidence type="ECO:0000313" key="5">
    <source>
        <dbReference type="EMBL" id="RYO88232.1"/>
    </source>
</evidence>
<feature type="region of interest" description="Disordered" evidence="3">
    <location>
        <begin position="209"/>
        <end position="265"/>
    </location>
</feature>
<accession>A0ABY0HDM0</accession>
<feature type="region of interest" description="Disordered" evidence="3">
    <location>
        <begin position="483"/>
        <end position="624"/>
    </location>
</feature>
<name>A0ABY0HDM0_9PEZI</name>
<keyword evidence="2" id="KW-0539">Nucleus</keyword>
<feature type="domain" description="RanBD1" evidence="4">
    <location>
        <begin position="347"/>
        <end position="476"/>
    </location>
</feature>
<feature type="compositionally biased region" description="Basic and acidic residues" evidence="3">
    <location>
        <begin position="323"/>
        <end position="354"/>
    </location>
</feature>
<feature type="region of interest" description="Disordered" evidence="3">
    <location>
        <begin position="1"/>
        <end position="189"/>
    </location>
</feature>
<evidence type="ECO:0000256" key="1">
    <source>
        <dbReference type="ARBA" id="ARBA00004123"/>
    </source>
</evidence>
<gene>
    <name evidence="5" type="ORF">DL762_003837</name>
</gene>
<dbReference type="Pfam" id="PF00638">
    <property type="entry name" value="Ran_BP1"/>
    <property type="match status" value="1"/>
</dbReference>
<evidence type="ECO:0000259" key="4">
    <source>
        <dbReference type="PROSITE" id="PS50196"/>
    </source>
</evidence>
<dbReference type="PANTHER" id="PTHR23138">
    <property type="entry name" value="RAN BINDING PROTEIN"/>
    <property type="match status" value="1"/>
</dbReference>
<feature type="compositionally biased region" description="Basic and acidic residues" evidence="3">
    <location>
        <begin position="58"/>
        <end position="87"/>
    </location>
</feature>
<feature type="compositionally biased region" description="Basic and acidic residues" evidence="3">
    <location>
        <begin position="123"/>
        <end position="139"/>
    </location>
</feature>
<dbReference type="PROSITE" id="PS50196">
    <property type="entry name" value="RANBD1"/>
    <property type="match status" value="1"/>
</dbReference>
<dbReference type="Proteomes" id="UP000294003">
    <property type="component" value="Unassembled WGS sequence"/>
</dbReference>
<feature type="compositionally biased region" description="Polar residues" evidence="3">
    <location>
        <begin position="572"/>
        <end position="588"/>
    </location>
</feature>
<feature type="compositionally biased region" description="Basic and acidic residues" evidence="3">
    <location>
        <begin position="594"/>
        <end position="610"/>
    </location>
</feature>
<dbReference type="InterPro" id="IPR045255">
    <property type="entry name" value="RanBP1-like"/>
</dbReference>
<comment type="subcellular location">
    <subcellularLocation>
        <location evidence="1">Nucleus</location>
    </subcellularLocation>
</comment>
<feature type="region of interest" description="Disordered" evidence="3">
    <location>
        <begin position="285"/>
        <end position="358"/>
    </location>
</feature>
<evidence type="ECO:0000313" key="6">
    <source>
        <dbReference type="Proteomes" id="UP000294003"/>
    </source>
</evidence>
<keyword evidence="6" id="KW-1185">Reference proteome</keyword>
<organism evidence="5 6">
    <name type="scientific">Monosporascus cannonballus</name>
    <dbReference type="NCBI Taxonomy" id="155416"/>
    <lineage>
        <taxon>Eukaryota</taxon>
        <taxon>Fungi</taxon>
        <taxon>Dikarya</taxon>
        <taxon>Ascomycota</taxon>
        <taxon>Pezizomycotina</taxon>
        <taxon>Sordariomycetes</taxon>
        <taxon>Xylariomycetidae</taxon>
        <taxon>Xylariales</taxon>
        <taxon>Xylariales incertae sedis</taxon>
        <taxon>Monosporascus</taxon>
    </lineage>
</organism>
<dbReference type="Gene3D" id="2.30.29.30">
    <property type="entry name" value="Pleckstrin-homology domain (PH domain)/Phosphotyrosine-binding domain (PTB)"/>
    <property type="match status" value="1"/>
</dbReference>
<comment type="caution">
    <text evidence="5">The sequence shown here is derived from an EMBL/GenBank/DDBJ whole genome shotgun (WGS) entry which is preliminary data.</text>
</comment>